<evidence type="ECO:0000313" key="10">
    <source>
        <dbReference type="EMBL" id="TKC98822.1"/>
    </source>
</evidence>
<proteinExistence type="inferred from homology"/>
<comment type="cofactor">
    <cofactor evidence="1 8">
        <name>Fe cation</name>
        <dbReference type="ChEBI" id="CHEBI:24875"/>
    </cofactor>
</comment>
<evidence type="ECO:0000256" key="3">
    <source>
        <dbReference type="ARBA" id="ARBA00022723"/>
    </source>
</evidence>
<evidence type="ECO:0000256" key="1">
    <source>
        <dbReference type="ARBA" id="ARBA00001962"/>
    </source>
</evidence>
<evidence type="ECO:0000256" key="8">
    <source>
        <dbReference type="PIRSR" id="PIRSR605708-2"/>
    </source>
</evidence>
<dbReference type="InterPro" id="IPR005708">
    <property type="entry name" value="Homogentis_dOase"/>
</dbReference>
<comment type="similarity">
    <text evidence="2">Belongs to the homogentisate dioxygenase family.</text>
</comment>
<evidence type="ECO:0000259" key="9">
    <source>
        <dbReference type="Pfam" id="PF20510"/>
    </source>
</evidence>
<comment type="caution">
    <text evidence="10">The sequence shown here is derived from an EMBL/GenBank/DDBJ whole genome shotgun (WGS) entry which is preliminary data.</text>
</comment>
<dbReference type="CDD" id="cd02208">
    <property type="entry name" value="cupin_RmlC-like"/>
    <property type="match status" value="1"/>
</dbReference>
<feature type="active site" description="Proton acceptor" evidence="7">
    <location>
        <position position="263"/>
    </location>
</feature>
<dbReference type="SUPFAM" id="SSF51182">
    <property type="entry name" value="RmlC-like cupins"/>
    <property type="match status" value="1"/>
</dbReference>
<dbReference type="EMBL" id="SSMQ01000063">
    <property type="protein sequence ID" value="TKC98822.1"/>
    <property type="molecule type" value="Genomic_DNA"/>
</dbReference>
<accession>A0A4U1IX98</accession>
<keyword evidence="6 8" id="KW-0408">Iron</keyword>
<gene>
    <name evidence="10" type="ORF">E8A74_39890</name>
</gene>
<keyword evidence="11" id="KW-1185">Reference proteome</keyword>
<dbReference type="Proteomes" id="UP000309215">
    <property type="component" value="Unassembled WGS sequence"/>
</dbReference>
<evidence type="ECO:0000256" key="7">
    <source>
        <dbReference type="PIRSR" id="PIRSR605708-1"/>
    </source>
</evidence>
<feature type="binding site" evidence="8">
    <location>
        <position position="336"/>
    </location>
    <ligand>
        <name>homogentisate</name>
        <dbReference type="ChEBI" id="CHEBI:16169"/>
    </ligand>
</feature>
<keyword evidence="3 8" id="KW-0479">Metal-binding</keyword>
<sequence length="386" mass="43014">MIERLAFGELPPKHHTVLRDAKGALRWEECLTRRGFDGPYTIAYHERRPHEHRVAPAEHGFALPTPAPQRPLAKRHYRSTSVPTPSGPQIDGRVPLLYNGDVVLGIARPDAPDPVYFSNADADELFYVFEGSGLLRTMLGDLRYEKDDYIYVPRGLFYRFIPDAGLQSWLCIEAIGGIHIPSKWRNDVGQLRMDAPYCHRDFKKPSFVGPMDEGIRKLVVKRDGGFHGFSMAHSPLDVVGWDGTVYPFVFPILNFQPRAGLVHLPPDWHGTFAARGALICSFVPRVVDFHPQAIPCPYPHSSYDCDEFLFYCRGNFTSRRGVGPGSISHHPAGIPHGPHPGSYEASIGTKETSELAVMIDTFDPLLPTEAALGAEDPGYQDSFVEG</sequence>
<reference evidence="10 11" key="1">
    <citation type="submission" date="2019-04" db="EMBL/GenBank/DDBJ databases">
        <authorList>
            <person name="Li Y."/>
            <person name="Wang J."/>
        </authorList>
    </citation>
    <scope>NUCLEOTIDE SEQUENCE [LARGE SCALE GENOMIC DNA]</scope>
    <source>
        <strain evidence="10 11">DSM 14668</strain>
    </source>
</reference>
<feature type="binding site" evidence="8">
    <location>
        <position position="336"/>
    </location>
    <ligand>
        <name>Fe cation</name>
        <dbReference type="ChEBI" id="CHEBI:24875"/>
    </ligand>
</feature>
<dbReference type="PANTHER" id="PTHR11056:SF0">
    <property type="entry name" value="HOMOGENTISATE 1,2-DIOXYGENASE"/>
    <property type="match status" value="1"/>
</dbReference>
<dbReference type="InterPro" id="IPR014710">
    <property type="entry name" value="RmlC-like_jellyroll"/>
</dbReference>
<dbReference type="GO" id="GO:0006559">
    <property type="term" value="P:L-phenylalanine catabolic process"/>
    <property type="evidence" value="ECO:0007669"/>
    <property type="project" value="InterPro"/>
</dbReference>
<feature type="binding site" evidence="8">
    <location>
        <position position="306"/>
    </location>
    <ligand>
        <name>Fe cation</name>
        <dbReference type="ChEBI" id="CHEBI:24875"/>
    </ligand>
</feature>
<evidence type="ECO:0000256" key="2">
    <source>
        <dbReference type="ARBA" id="ARBA00007757"/>
    </source>
</evidence>
<dbReference type="GO" id="GO:0004411">
    <property type="term" value="F:homogentisate 1,2-dioxygenase activity"/>
    <property type="evidence" value="ECO:0007669"/>
    <property type="project" value="InterPro"/>
</dbReference>
<dbReference type="GO" id="GO:0005737">
    <property type="term" value="C:cytoplasm"/>
    <property type="evidence" value="ECO:0007669"/>
    <property type="project" value="TreeGrafter"/>
</dbReference>
<feature type="binding site" evidence="8">
    <location>
        <position position="300"/>
    </location>
    <ligand>
        <name>Fe cation</name>
        <dbReference type="ChEBI" id="CHEBI:24875"/>
    </ligand>
</feature>
<evidence type="ECO:0000256" key="4">
    <source>
        <dbReference type="ARBA" id="ARBA00022964"/>
    </source>
</evidence>
<name>A0A4U1IX98_9BACT</name>
<dbReference type="Gene3D" id="2.60.120.10">
    <property type="entry name" value="Jelly Rolls"/>
    <property type="match status" value="1"/>
</dbReference>
<evidence type="ECO:0000313" key="11">
    <source>
        <dbReference type="Proteomes" id="UP000309215"/>
    </source>
</evidence>
<evidence type="ECO:0000256" key="5">
    <source>
        <dbReference type="ARBA" id="ARBA00023002"/>
    </source>
</evidence>
<dbReference type="GO" id="GO:0006570">
    <property type="term" value="P:tyrosine metabolic process"/>
    <property type="evidence" value="ECO:0007669"/>
    <property type="project" value="InterPro"/>
</dbReference>
<dbReference type="OrthoDB" id="9811253at2"/>
<dbReference type="InterPro" id="IPR046452">
    <property type="entry name" value="HgmA_N"/>
</dbReference>
<organism evidence="10 11">
    <name type="scientific">Polyangium fumosum</name>
    <dbReference type="NCBI Taxonomy" id="889272"/>
    <lineage>
        <taxon>Bacteria</taxon>
        <taxon>Pseudomonadati</taxon>
        <taxon>Myxococcota</taxon>
        <taxon>Polyangia</taxon>
        <taxon>Polyangiales</taxon>
        <taxon>Polyangiaceae</taxon>
        <taxon>Polyangium</taxon>
    </lineage>
</organism>
<evidence type="ECO:0000256" key="6">
    <source>
        <dbReference type="ARBA" id="ARBA00023004"/>
    </source>
</evidence>
<dbReference type="RefSeq" id="WP_136934364.1">
    <property type="nucleotide sequence ID" value="NZ_SSMQ01000063.1"/>
</dbReference>
<keyword evidence="4 10" id="KW-0223">Dioxygenase</keyword>
<dbReference type="GO" id="GO:0046872">
    <property type="term" value="F:metal ion binding"/>
    <property type="evidence" value="ECO:0007669"/>
    <property type="project" value="UniProtKB-KW"/>
</dbReference>
<dbReference type="AlphaFoldDB" id="A0A4U1IX98"/>
<dbReference type="Pfam" id="PF20510">
    <property type="entry name" value="HgmA_N"/>
    <property type="match status" value="1"/>
</dbReference>
<feature type="domain" description="Homogentisate 1,2-dioxygenase N-terminal" evidence="9">
    <location>
        <begin position="116"/>
        <end position="250"/>
    </location>
</feature>
<dbReference type="InterPro" id="IPR011051">
    <property type="entry name" value="RmlC_Cupin_sf"/>
</dbReference>
<keyword evidence="5" id="KW-0560">Oxidoreductase</keyword>
<dbReference type="PANTHER" id="PTHR11056">
    <property type="entry name" value="HOMOGENTISATE 1,2-DIOXYGENASE"/>
    <property type="match status" value="1"/>
</dbReference>
<protein>
    <submittedName>
        <fullName evidence="10">Homogentisate 1,2-dioxygenase</fullName>
    </submittedName>
</protein>